<keyword evidence="1" id="KW-0732">Signal</keyword>
<dbReference type="SUPFAM" id="SSF49785">
    <property type="entry name" value="Galactose-binding domain-like"/>
    <property type="match status" value="1"/>
</dbReference>
<dbReference type="InterPro" id="IPR008964">
    <property type="entry name" value="Invasin/intimin_cell_adhesion"/>
</dbReference>
<evidence type="ECO:0000259" key="2">
    <source>
        <dbReference type="SMART" id="SM00635"/>
    </source>
</evidence>
<reference evidence="3 4" key="1">
    <citation type="submission" date="2018-08" db="EMBL/GenBank/DDBJ databases">
        <title>Genomic Encyclopedia of Archaeal and Bacterial Type Strains, Phase II (KMG-II): from individual species to whole genera.</title>
        <authorList>
            <person name="Goeker M."/>
        </authorList>
    </citation>
    <scope>NUCLEOTIDE SEQUENCE [LARGE SCALE GENOMIC DNA]</scope>
    <source>
        <strain evidence="3 4">DSM 2261</strain>
    </source>
</reference>
<feature type="signal peptide" evidence="1">
    <location>
        <begin position="1"/>
        <end position="22"/>
    </location>
</feature>
<evidence type="ECO:0000313" key="3">
    <source>
        <dbReference type="EMBL" id="REG27128.1"/>
    </source>
</evidence>
<organism evidence="3 4">
    <name type="scientific">Archangium gephyra</name>
    <dbReference type="NCBI Taxonomy" id="48"/>
    <lineage>
        <taxon>Bacteria</taxon>
        <taxon>Pseudomonadati</taxon>
        <taxon>Myxococcota</taxon>
        <taxon>Myxococcia</taxon>
        <taxon>Myxococcales</taxon>
        <taxon>Cystobacterineae</taxon>
        <taxon>Archangiaceae</taxon>
        <taxon>Archangium</taxon>
    </lineage>
</organism>
<dbReference type="RefSeq" id="WP_082175567.1">
    <property type="nucleotide sequence ID" value="NZ_CP011509.1"/>
</dbReference>
<dbReference type="SMART" id="SM00635">
    <property type="entry name" value="BID_2"/>
    <property type="match status" value="1"/>
</dbReference>
<protein>
    <submittedName>
        <fullName evidence="3">Ig-like protein group 2</fullName>
    </submittedName>
</protein>
<gene>
    <name evidence="3" type="ORF">ATI61_110135</name>
</gene>
<keyword evidence="4" id="KW-1185">Reference proteome</keyword>
<dbReference type="InterPro" id="IPR008979">
    <property type="entry name" value="Galactose-bd-like_sf"/>
</dbReference>
<comment type="caution">
    <text evidence="3">The sequence shown here is derived from an EMBL/GenBank/DDBJ whole genome shotgun (WGS) entry which is preliminary data.</text>
</comment>
<dbReference type="InterPro" id="IPR003343">
    <property type="entry name" value="Big_2"/>
</dbReference>
<dbReference type="Gene3D" id="2.60.120.430">
    <property type="entry name" value="Galactose-binding lectin"/>
    <property type="match status" value="1"/>
</dbReference>
<feature type="chain" id="PRO_5045463353" evidence="1">
    <location>
        <begin position="23"/>
        <end position="580"/>
    </location>
</feature>
<proteinExistence type="predicted"/>
<accession>A0ABX9JU94</accession>
<evidence type="ECO:0000256" key="1">
    <source>
        <dbReference type="SAM" id="SignalP"/>
    </source>
</evidence>
<feature type="domain" description="BIG2" evidence="2">
    <location>
        <begin position="33"/>
        <end position="115"/>
    </location>
</feature>
<dbReference type="SUPFAM" id="SSF49373">
    <property type="entry name" value="Invasin/intimin cell-adhesion fragments"/>
    <property type="match status" value="2"/>
</dbReference>
<dbReference type="Pfam" id="PF02368">
    <property type="entry name" value="Big_2"/>
    <property type="match status" value="1"/>
</dbReference>
<sequence>MTPRNRLVVSSLLLLTVLVQTACGDPAEKPVATLTRVSVTPDSIPLSAGATQQLTVTGTYSDGSTKSLTADATFASDTPATATVSSPGGLVTAVAAGTARITATVSGKSATTNVSVTAVSTAPAANQIVFYDGYGTDVSFADFGGAANSVTVDATETFNGRKVINFQVTSTGNYSGGAWVTSTPRDLSAYNALTFWAKASKAETLNVTGIGNNAGIGSGTGFGSERAALALTTEWRKYTIPIPNPAKYKNVGGLFHIADAPDGYTLHLADVLYEHLGTSVLGAGTASIGNGNTTPVSVATAGTYTIDASQSQAVFSVAGDPGSPITLKPVANAFFDFTSSNTSVATVDSGGVVTGVSAGGPVTLSATLGGVAASGSYAITVTGVLAQPSTLPPAPTHAPGDSVYSLYSSVTGGYTGTASDQSAKVDTWRTGWSAGSGGEPFTVTTGAGSAAPRKYAFTNTATYVGVEFYGTAGANQIDAAGRGLTRLHLDLWTPDNATNFQVKLVDFGADGAFGGGDDTEGTATLTADSTPPLATGAWLSYELTLASDFPGLANMHHLAQMVLVAPNGGTMFLDNLYFHP</sequence>
<dbReference type="EMBL" id="QUMU01000010">
    <property type="protein sequence ID" value="REG27128.1"/>
    <property type="molecule type" value="Genomic_DNA"/>
</dbReference>
<dbReference type="Proteomes" id="UP000256345">
    <property type="component" value="Unassembled WGS sequence"/>
</dbReference>
<evidence type="ECO:0000313" key="4">
    <source>
        <dbReference type="Proteomes" id="UP000256345"/>
    </source>
</evidence>
<dbReference type="Gene3D" id="2.60.40.1080">
    <property type="match status" value="2"/>
</dbReference>
<name>A0ABX9JU94_9BACT</name>